<dbReference type="InterPro" id="IPR033132">
    <property type="entry name" value="GH_1_N_CS"/>
</dbReference>
<sequence>MEHKQLKAFPNNFLWGSASAAYQIEGAHDQDGKGPSVWDVYTKIPGTTFKETNGDIAVDHYNRYQEDVALMAEQGLKAYRFSIAWARILPEGRGQINEAGLQFYDDLIDELIKHNIEPVVTVYHWDVPQALMDAYGAWESREIIEDFNFYCETIFKRYGDRVKYWVTLNEQNIFIGLGYQKAVHPPGVKDLKRMYQANHIANIANAKAIETFRTVVKDGKIGASFAYSPVYPFDSNPDHVIAAENAEELNSHWWMDIYAWGEYPRAIWNYLEAEGLAPDVVEGDFKLMKLAKPDFMGLNYYQTATVKSNPLDGVGEAAMNTTGKKGSSKESGLQGLFKHVQNPYLKTTDWDWTIDPKGLRVALRRIANRYQLPVLITENGLGAFDTLEDGDIVNDDYRIDFLESHVQAIQEAISDGVEVIGYCTWSFTDLLSWLNGYQKRYGFVYVNRDEDGPKDLRRIKKKSFYWYQEVIKANGLIDRVANNL</sequence>
<evidence type="ECO:0000313" key="8">
    <source>
        <dbReference type="Proteomes" id="UP000199300"/>
    </source>
</evidence>
<dbReference type="PROSITE" id="PS00653">
    <property type="entry name" value="GLYCOSYL_HYDROL_F1_2"/>
    <property type="match status" value="1"/>
</dbReference>
<dbReference type="STRING" id="872970.SAMN04488134_104196"/>
<dbReference type="GO" id="GO:0008422">
    <property type="term" value="F:beta-glucosidase activity"/>
    <property type="evidence" value="ECO:0007669"/>
    <property type="project" value="TreeGrafter"/>
</dbReference>
<evidence type="ECO:0000313" key="7">
    <source>
        <dbReference type="EMBL" id="SEO18019.1"/>
    </source>
</evidence>
<evidence type="ECO:0000256" key="6">
    <source>
        <dbReference type="RuleBase" id="RU004468"/>
    </source>
</evidence>
<dbReference type="InterPro" id="IPR017853">
    <property type="entry name" value="GH"/>
</dbReference>
<dbReference type="AlphaFoldDB" id="A0A1H8ML34"/>
<proteinExistence type="inferred from homology"/>
<keyword evidence="3 6" id="KW-0326">Glycosidase</keyword>
<dbReference type="GO" id="GO:0005829">
    <property type="term" value="C:cytosol"/>
    <property type="evidence" value="ECO:0007669"/>
    <property type="project" value="TreeGrafter"/>
</dbReference>
<protein>
    <submittedName>
        <fullName evidence="7">6-phospho-beta-glucosidase</fullName>
    </submittedName>
</protein>
<dbReference type="PRINTS" id="PR00131">
    <property type="entry name" value="GLHYDRLASE1"/>
</dbReference>
<evidence type="ECO:0000256" key="4">
    <source>
        <dbReference type="PROSITE-ProRule" id="PRU10055"/>
    </source>
</evidence>
<dbReference type="SUPFAM" id="SSF51445">
    <property type="entry name" value="(Trans)glycosidases"/>
    <property type="match status" value="1"/>
</dbReference>
<feature type="active site" description="Nucleophile" evidence="4">
    <location>
        <position position="378"/>
    </location>
</feature>
<gene>
    <name evidence="7" type="ORF">SAMN04488134_104196</name>
</gene>
<comment type="similarity">
    <text evidence="1 5">Belongs to the glycosyl hydrolase 1 family.</text>
</comment>
<evidence type="ECO:0000256" key="3">
    <source>
        <dbReference type="ARBA" id="ARBA00023295"/>
    </source>
</evidence>
<reference evidence="7 8" key="1">
    <citation type="submission" date="2016-10" db="EMBL/GenBank/DDBJ databases">
        <authorList>
            <person name="de Groot N.N."/>
        </authorList>
    </citation>
    <scope>NUCLEOTIDE SEQUENCE [LARGE SCALE GENOMIC DNA]</scope>
    <source>
        <strain evidence="7 8">CGMCC 1.10434</strain>
    </source>
</reference>
<dbReference type="Proteomes" id="UP000199300">
    <property type="component" value="Unassembled WGS sequence"/>
</dbReference>
<dbReference type="GO" id="GO:0016052">
    <property type="term" value="P:carbohydrate catabolic process"/>
    <property type="evidence" value="ECO:0007669"/>
    <property type="project" value="TreeGrafter"/>
</dbReference>
<dbReference type="PANTHER" id="PTHR10353:SF136">
    <property type="entry name" value="ARYL-PHOSPHO-BETA-D-GLUCOSIDASE BGLC"/>
    <property type="match status" value="1"/>
</dbReference>
<keyword evidence="8" id="KW-1185">Reference proteome</keyword>
<evidence type="ECO:0000256" key="1">
    <source>
        <dbReference type="ARBA" id="ARBA00010838"/>
    </source>
</evidence>
<dbReference type="EMBL" id="FODJ01000004">
    <property type="protein sequence ID" value="SEO18019.1"/>
    <property type="molecule type" value="Genomic_DNA"/>
</dbReference>
<dbReference type="InterPro" id="IPR001360">
    <property type="entry name" value="Glyco_hydro_1"/>
</dbReference>
<dbReference type="FunFam" id="3.20.20.80:FF:000004">
    <property type="entry name" value="Beta-glucosidase 6-phospho-beta-glucosidase"/>
    <property type="match status" value="1"/>
</dbReference>
<organism evidence="7 8">
    <name type="scientific">Amphibacillus marinus</name>
    <dbReference type="NCBI Taxonomy" id="872970"/>
    <lineage>
        <taxon>Bacteria</taxon>
        <taxon>Bacillati</taxon>
        <taxon>Bacillota</taxon>
        <taxon>Bacilli</taxon>
        <taxon>Bacillales</taxon>
        <taxon>Bacillaceae</taxon>
        <taxon>Amphibacillus</taxon>
    </lineage>
</organism>
<dbReference type="Pfam" id="PF00232">
    <property type="entry name" value="Glyco_hydro_1"/>
    <property type="match status" value="1"/>
</dbReference>
<dbReference type="OrthoDB" id="9765195at2"/>
<dbReference type="PANTHER" id="PTHR10353">
    <property type="entry name" value="GLYCOSYL HYDROLASE"/>
    <property type="match status" value="1"/>
</dbReference>
<dbReference type="Gene3D" id="3.20.20.80">
    <property type="entry name" value="Glycosidases"/>
    <property type="match status" value="1"/>
</dbReference>
<dbReference type="RefSeq" id="WP_091496684.1">
    <property type="nucleotide sequence ID" value="NZ_FODJ01000004.1"/>
</dbReference>
<dbReference type="PROSITE" id="PS00572">
    <property type="entry name" value="GLYCOSYL_HYDROL_F1_1"/>
    <property type="match status" value="1"/>
</dbReference>
<evidence type="ECO:0000256" key="5">
    <source>
        <dbReference type="RuleBase" id="RU003690"/>
    </source>
</evidence>
<name>A0A1H8ML34_9BACI</name>
<evidence type="ECO:0000256" key="2">
    <source>
        <dbReference type="ARBA" id="ARBA00022801"/>
    </source>
</evidence>
<dbReference type="InterPro" id="IPR018120">
    <property type="entry name" value="Glyco_hydro_1_AS"/>
</dbReference>
<keyword evidence="2 6" id="KW-0378">Hydrolase</keyword>
<accession>A0A1H8ML34</accession>